<sequence length="453" mass="48108">MTGSSDAIQPTLRQIAVPAIVVCFLLLGGKDARFLGWQLPLLQLMAAVAFGLIFLPPRHGVLAGVGGAAIAPALIVLQLLPLPPGLLAQSQPALISEIRDYTGHNGWSASTIDLYATFGFLAFTLLGATLYVIFRNAARAVVIRCLYATVIVALASLPIAAIQVSSGGGAFDFWDSPHVLNGAGLFANRNHQALFLGLAGTTVWWLAGLRGARSSWAPDKTRSIALLCSLALLLGAVGTASRAGIVLALGSTIIAIVLFQGLSRRMGIAVISIALGAFASGLATLAIFNPTIAGALNRFEAIDADARWQLWATSWVAAKEFFPLGSGYGTFIPVYAMVEPINQLTPAYANHAHNEYLELFLEGSLLFVIGFVLFLAVFAKRLTAIFRRQDSPPSLAQLGGLWTIAFLLHSLVDYPVRTPSLLALFAMGLAMTFAERGEQAAHGSPPHPRTENR</sequence>
<evidence type="ECO:0000256" key="2">
    <source>
        <dbReference type="ARBA" id="ARBA00022692"/>
    </source>
</evidence>
<evidence type="ECO:0000313" key="7">
    <source>
        <dbReference type="EMBL" id="RJX69114.1"/>
    </source>
</evidence>
<feature type="transmembrane region" description="Helical" evidence="5">
    <location>
        <begin position="35"/>
        <end position="54"/>
    </location>
</feature>
<evidence type="ECO:0000313" key="8">
    <source>
        <dbReference type="Proteomes" id="UP000284322"/>
    </source>
</evidence>
<name>A0A419R3L7_9SPHN</name>
<proteinExistence type="predicted"/>
<reference evidence="7 8" key="1">
    <citation type="submission" date="2018-09" db="EMBL/GenBank/DDBJ databases">
        <title>Altererythrobacter sp.Ery1 and Ery12, the genome sequencing of novel strains in genus Alterythrobacter.</title>
        <authorList>
            <person name="Cheng H."/>
            <person name="Wu Y.-H."/>
            <person name="Fang C."/>
            <person name="Xu X.-W."/>
        </authorList>
    </citation>
    <scope>NUCLEOTIDE SEQUENCE [LARGE SCALE GENOMIC DNA]</scope>
    <source>
        <strain evidence="7 8">Ery12</strain>
    </source>
</reference>
<dbReference type="Proteomes" id="UP000284322">
    <property type="component" value="Unassembled WGS sequence"/>
</dbReference>
<dbReference type="PANTHER" id="PTHR37422">
    <property type="entry name" value="TEICHURONIC ACID BIOSYNTHESIS PROTEIN TUAE"/>
    <property type="match status" value="1"/>
</dbReference>
<evidence type="ECO:0000259" key="6">
    <source>
        <dbReference type="Pfam" id="PF04932"/>
    </source>
</evidence>
<dbReference type="RefSeq" id="WP_120107457.1">
    <property type="nucleotide sequence ID" value="NZ_RAHJ01000014.1"/>
</dbReference>
<feature type="transmembrane region" description="Helical" evidence="5">
    <location>
        <begin position="191"/>
        <end position="209"/>
    </location>
</feature>
<feature type="transmembrane region" description="Helical" evidence="5">
    <location>
        <begin position="146"/>
        <end position="171"/>
    </location>
</feature>
<comment type="subcellular location">
    <subcellularLocation>
        <location evidence="1">Membrane</location>
        <topology evidence="1">Multi-pass membrane protein</topology>
    </subcellularLocation>
</comment>
<feature type="transmembrane region" description="Helical" evidence="5">
    <location>
        <begin position="114"/>
        <end position="134"/>
    </location>
</feature>
<dbReference type="AlphaFoldDB" id="A0A419R3L7"/>
<dbReference type="OrthoDB" id="7628239at2"/>
<keyword evidence="4 5" id="KW-0472">Membrane</keyword>
<dbReference type="InterPro" id="IPR051533">
    <property type="entry name" value="WaaL-like"/>
</dbReference>
<evidence type="ECO:0000256" key="1">
    <source>
        <dbReference type="ARBA" id="ARBA00004141"/>
    </source>
</evidence>
<dbReference type="PANTHER" id="PTHR37422:SF23">
    <property type="entry name" value="TEICHURONIC ACID BIOSYNTHESIS PROTEIN TUAE"/>
    <property type="match status" value="1"/>
</dbReference>
<dbReference type="Pfam" id="PF04932">
    <property type="entry name" value="Wzy_C"/>
    <property type="match status" value="1"/>
</dbReference>
<feature type="transmembrane region" description="Helical" evidence="5">
    <location>
        <begin position="221"/>
        <end position="237"/>
    </location>
</feature>
<evidence type="ECO:0000256" key="4">
    <source>
        <dbReference type="ARBA" id="ARBA00023136"/>
    </source>
</evidence>
<keyword evidence="8" id="KW-1185">Reference proteome</keyword>
<keyword evidence="2 5" id="KW-0812">Transmembrane</keyword>
<keyword evidence="7" id="KW-0436">Ligase</keyword>
<feature type="transmembrane region" description="Helical" evidence="5">
    <location>
        <begin position="12"/>
        <end position="29"/>
    </location>
</feature>
<evidence type="ECO:0000256" key="5">
    <source>
        <dbReference type="SAM" id="Phobius"/>
    </source>
</evidence>
<feature type="transmembrane region" description="Helical" evidence="5">
    <location>
        <begin position="364"/>
        <end position="383"/>
    </location>
</feature>
<feature type="transmembrane region" description="Helical" evidence="5">
    <location>
        <begin position="61"/>
        <end position="80"/>
    </location>
</feature>
<feature type="transmembrane region" description="Helical" evidence="5">
    <location>
        <begin position="269"/>
        <end position="288"/>
    </location>
</feature>
<dbReference type="InterPro" id="IPR007016">
    <property type="entry name" value="O-antigen_ligase-rel_domated"/>
</dbReference>
<dbReference type="EMBL" id="RAHJ01000014">
    <property type="protein sequence ID" value="RJX69114.1"/>
    <property type="molecule type" value="Genomic_DNA"/>
</dbReference>
<evidence type="ECO:0000256" key="3">
    <source>
        <dbReference type="ARBA" id="ARBA00022989"/>
    </source>
</evidence>
<accession>A0A419R3L7</accession>
<protein>
    <submittedName>
        <fullName evidence="7">O-antigen ligase family protein</fullName>
    </submittedName>
</protein>
<comment type="caution">
    <text evidence="7">The sequence shown here is derived from an EMBL/GenBank/DDBJ whole genome shotgun (WGS) entry which is preliminary data.</text>
</comment>
<dbReference type="GO" id="GO:0016874">
    <property type="term" value="F:ligase activity"/>
    <property type="evidence" value="ECO:0007669"/>
    <property type="project" value="UniProtKB-KW"/>
</dbReference>
<organism evidence="7 8">
    <name type="scientific">Tsuneonella suprasediminis</name>
    <dbReference type="NCBI Taxonomy" id="2306996"/>
    <lineage>
        <taxon>Bacteria</taxon>
        <taxon>Pseudomonadati</taxon>
        <taxon>Pseudomonadota</taxon>
        <taxon>Alphaproteobacteria</taxon>
        <taxon>Sphingomonadales</taxon>
        <taxon>Erythrobacteraceae</taxon>
        <taxon>Tsuneonella</taxon>
    </lineage>
</organism>
<feature type="domain" description="O-antigen ligase-related" evidence="6">
    <location>
        <begin position="229"/>
        <end position="363"/>
    </location>
</feature>
<keyword evidence="3 5" id="KW-1133">Transmembrane helix</keyword>
<gene>
    <name evidence="7" type="ORF">D6858_04225</name>
</gene>
<dbReference type="GO" id="GO:0016020">
    <property type="term" value="C:membrane"/>
    <property type="evidence" value="ECO:0007669"/>
    <property type="project" value="UniProtKB-SubCell"/>
</dbReference>